<comment type="similarity">
    <text evidence="1">Belongs to the NmrA-type oxidoreductase family.</text>
</comment>
<gene>
    <name evidence="5" type="ORF">N7498_001121</name>
</gene>
<reference evidence="5" key="2">
    <citation type="journal article" date="2023" name="IMA Fungus">
        <title>Comparative genomic study of the Penicillium genus elucidates a diverse pangenome and 15 lateral gene transfer events.</title>
        <authorList>
            <person name="Petersen C."/>
            <person name="Sorensen T."/>
            <person name="Nielsen M.R."/>
            <person name="Sondergaard T.E."/>
            <person name="Sorensen J.L."/>
            <person name="Fitzpatrick D.A."/>
            <person name="Frisvad J.C."/>
            <person name="Nielsen K.L."/>
        </authorList>
    </citation>
    <scope>NUCLEOTIDE SEQUENCE</scope>
    <source>
        <strain evidence="5">IBT 15544</strain>
    </source>
</reference>
<dbReference type="Gene3D" id="3.90.25.10">
    <property type="entry name" value="UDP-galactose 4-epimerase, domain 1"/>
    <property type="match status" value="1"/>
</dbReference>
<feature type="domain" description="NmrA-like" evidence="4">
    <location>
        <begin position="6"/>
        <end position="245"/>
    </location>
</feature>
<dbReference type="InterPro" id="IPR051164">
    <property type="entry name" value="NmrA-like_oxidored"/>
</dbReference>
<keyword evidence="3" id="KW-0560">Oxidoreductase</keyword>
<dbReference type="SUPFAM" id="SSF51735">
    <property type="entry name" value="NAD(P)-binding Rossmann-fold domains"/>
    <property type="match status" value="1"/>
</dbReference>
<dbReference type="Gene3D" id="3.40.50.720">
    <property type="entry name" value="NAD(P)-binding Rossmann-like Domain"/>
    <property type="match status" value="1"/>
</dbReference>
<evidence type="ECO:0000256" key="3">
    <source>
        <dbReference type="ARBA" id="ARBA00023002"/>
    </source>
</evidence>
<dbReference type="Proteomes" id="UP001150904">
    <property type="component" value="Unassembled WGS sequence"/>
</dbReference>
<dbReference type="GeneID" id="83175484"/>
<dbReference type="GO" id="GO:0005634">
    <property type="term" value="C:nucleus"/>
    <property type="evidence" value="ECO:0007669"/>
    <property type="project" value="TreeGrafter"/>
</dbReference>
<evidence type="ECO:0000256" key="1">
    <source>
        <dbReference type="ARBA" id="ARBA00006328"/>
    </source>
</evidence>
<dbReference type="InterPro" id="IPR008030">
    <property type="entry name" value="NmrA-like"/>
</dbReference>
<dbReference type="PANTHER" id="PTHR42748">
    <property type="entry name" value="NITROGEN METABOLITE REPRESSION PROTEIN NMRA FAMILY MEMBER"/>
    <property type="match status" value="1"/>
</dbReference>
<comment type="caution">
    <text evidence="5">The sequence shown here is derived from an EMBL/GenBank/DDBJ whole genome shotgun (WGS) entry which is preliminary data.</text>
</comment>
<dbReference type="OrthoDB" id="300709at2759"/>
<dbReference type="InterPro" id="IPR036291">
    <property type="entry name" value="NAD(P)-bd_dom_sf"/>
</dbReference>
<reference evidence="5" key="1">
    <citation type="submission" date="2022-12" db="EMBL/GenBank/DDBJ databases">
        <authorList>
            <person name="Petersen C."/>
        </authorList>
    </citation>
    <scope>NUCLEOTIDE SEQUENCE</scope>
    <source>
        <strain evidence="5">IBT 15544</strain>
    </source>
</reference>
<proteinExistence type="inferred from homology"/>
<dbReference type="EMBL" id="JAPQKR010000004">
    <property type="protein sequence ID" value="KAJ5219022.1"/>
    <property type="molecule type" value="Genomic_DNA"/>
</dbReference>
<evidence type="ECO:0000256" key="2">
    <source>
        <dbReference type="ARBA" id="ARBA00022857"/>
    </source>
</evidence>
<dbReference type="AlphaFoldDB" id="A0A9W9NFP6"/>
<sequence length="366" mass="40516">MAKEGKIITIIGATGQQGGSVARSLLQNPDFHVRCITRDSSSVKAQQLKKLGAEIVEGDGNDPNLMATALHGSWGIFINNGYMLTPAVQQGKYEDDFGNIILRSAAEAKVPHVVFSSQPSAHDLSGGQFCTPVLDAKAWGENWGRACPAFQTFTPIMASWYFQNFFIPSFVEEFGGFPWNKDAEGYLTLRLPPLGGNEEVPWICVDEDFGDLVHGIFLNPARWNKRTVQAVGDILSYGMLTTVFADGKPKRNLFGGRTDPNIVTKQKARYIPYNNPADMPADRPYLQESRQVFAFYHTRDGELFGNGITENTTAGTLKRAAFQAKGRKGREILMSAREWFEKNFLESTAFERVGRSGPIVRGSTDE</sequence>
<evidence type="ECO:0000313" key="5">
    <source>
        <dbReference type="EMBL" id="KAJ5219022.1"/>
    </source>
</evidence>
<name>A0A9W9NFP6_9EURO</name>
<dbReference type="PANTHER" id="PTHR42748:SF30">
    <property type="entry name" value="NMRA-LIKE DOMAIN-CONTAINING PROTEIN"/>
    <property type="match status" value="1"/>
</dbReference>
<evidence type="ECO:0000259" key="4">
    <source>
        <dbReference type="Pfam" id="PF05368"/>
    </source>
</evidence>
<dbReference type="GO" id="GO:0016491">
    <property type="term" value="F:oxidoreductase activity"/>
    <property type="evidence" value="ECO:0007669"/>
    <property type="project" value="UniProtKB-KW"/>
</dbReference>
<evidence type="ECO:0000313" key="6">
    <source>
        <dbReference type="Proteomes" id="UP001150904"/>
    </source>
</evidence>
<protein>
    <recommendedName>
        <fullName evidence="4">NmrA-like domain-containing protein</fullName>
    </recommendedName>
</protein>
<keyword evidence="6" id="KW-1185">Reference proteome</keyword>
<organism evidence="5 6">
    <name type="scientific">Penicillium cinerascens</name>
    <dbReference type="NCBI Taxonomy" id="70096"/>
    <lineage>
        <taxon>Eukaryota</taxon>
        <taxon>Fungi</taxon>
        <taxon>Dikarya</taxon>
        <taxon>Ascomycota</taxon>
        <taxon>Pezizomycotina</taxon>
        <taxon>Eurotiomycetes</taxon>
        <taxon>Eurotiomycetidae</taxon>
        <taxon>Eurotiales</taxon>
        <taxon>Aspergillaceae</taxon>
        <taxon>Penicillium</taxon>
    </lineage>
</organism>
<dbReference type="Pfam" id="PF05368">
    <property type="entry name" value="NmrA"/>
    <property type="match status" value="1"/>
</dbReference>
<dbReference type="RefSeq" id="XP_058313595.1">
    <property type="nucleotide sequence ID" value="XM_058448184.1"/>
</dbReference>
<accession>A0A9W9NFP6</accession>
<keyword evidence="2" id="KW-0521">NADP</keyword>